<dbReference type="AlphaFoldDB" id="A0A6N2CEM6"/>
<reference evidence="1" key="1">
    <citation type="submission" date="2019-05" db="EMBL/GenBank/DDBJ databases">
        <title>The de novo reference genome and transcriptome assemblies of the wild tomato species Solanum chilense.</title>
        <authorList>
            <person name="Stam R."/>
            <person name="Nosenko T."/>
            <person name="Hoerger A.C."/>
            <person name="Stephan W."/>
            <person name="Seidel M.A."/>
            <person name="Kuhn J.M.M."/>
            <person name="Haberer G."/>
            <person name="Tellier A."/>
        </authorList>
    </citation>
    <scope>NUCLEOTIDE SEQUENCE</scope>
    <source>
        <tissue evidence="1">Mature leaves</tissue>
    </source>
</reference>
<evidence type="ECO:0000313" key="1">
    <source>
        <dbReference type="EMBL" id="TMX05605.1"/>
    </source>
</evidence>
<sequence length="84" mass="9767">MDQLASVHPVFKISSESVIVKDNITYEEISVEILDLQAWRLRNKEVTSVKILWRSQSVERATWKEEAIMMAKYPHIFPFDSVSA</sequence>
<accession>A0A6N2CEM6</accession>
<dbReference type="EMBL" id="RXGB01000042">
    <property type="protein sequence ID" value="TMX05605.1"/>
    <property type="molecule type" value="Genomic_DNA"/>
</dbReference>
<name>A0A6N2CEM6_SOLCI</name>
<organism evidence="1">
    <name type="scientific">Solanum chilense</name>
    <name type="common">Tomato</name>
    <name type="synonym">Lycopersicon chilense</name>
    <dbReference type="NCBI Taxonomy" id="4083"/>
    <lineage>
        <taxon>Eukaryota</taxon>
        <taxon>Viridiplantae</taxon>
        <taxon>Streptophyta</taxon>
        <taxon>Embryophyta</taxon>
        <taxon>Tracheophyta</taxon>
        <taxon>Spermatophyta</taxon>
        <taxon>Magnoliopsida</taxon>
        <taxon>eudicotyledons</taxon>
        <taxon>Gunneridae</taxon>
        <taxon>Pentapetalae</taxon>
        <taxon>asterids</taxon>
        <taxon>lamiids</taxon>
        <taxon>Solanales</taxon>
        <taxon>Solanaceae</taxon>
        <taxon>Solanoideae</taxon>
        <taxon>Solaneae</taxon>
        <taxon>Solanum</taxon>
        <taxon>Solanum subgen. Lycopersicon</taxon>
    </lineage>
</organism>
<evidence type="ECO:0008006" key="2">
    <source>
        <dbReference type="Google" id="ProtNLM"/>
    </source>
</evidence>
<gene>
    <name evidence="1" type="ORF">EJD97_016001</name>
</gene>
<protein>
    <recommendedName>
        <fullName evidence="2">Chromo domain-containing protein</fullName>
    </recommendedName>
</protein>
<proteinExistence type="predicted"/>
<comment type="caution">
    <text evidence="1">The sequence shown here is derived from an EMBL/GenBank/DDBJ whole genome shotgun (WGS) entry which is preliminary data.</text>
</comment>